<dbReference type="InterPro" id="IPR022337">
    <property type="entry name" value="Inositol_monophosphatase_SuhB"/>
</dbReference>
<evidence type="ECO:0000256" key="5">
    <source>
        <dbReference type="ARBA" id="ARBA00022842"/>
    </source>
</evidence>
<feature type="binding site" evidence="6">
    <location>
        <position position="156"/>
    </location>
    <ligand>
        <name>Mg(2+)</name>
        <dbReference type="ChEBI" id="CHEBI:18420"/>
        <label>1</label>
        <note>catalytic</note>
    </ligand>
</feature>
<gene>
    <name evidence="8" type="ORF">COU33_04265</name>
</gene>
<feature type="non-terminal residue" evidence="8">
    <location>
        <position position="1"/>
    </location>
</feature>
<comment type="cofactor">
    <cofactor evidence="2 6 7">
        <name>Mg(2+)</name>
        <dbReference type="ChEBI" id="CHEBI:18420"/>
    </cofactor>
</comment>
<comment type="similarity">
    <text evidence="7">Belongs to the inositol monophosphatase superfamily.</text>
</comment>
<dbReference type="EMBL" id="PFBZ01000184">
    <property type="protein sequence ID" value="PIT86237.1"/>
    <property type="molecule type" value="Genomic_DNA"/>
</dbReference>
<dbReference type="GO" id="GO:0008934">
    <property type="term" value="F:inositol monophosphate 1-phosphatase activity"/>
    <property type="evidence" value="ECO:0007669"/>
    <property type="project" value="InterPro"/>
</dbReference>
<evidence type="ECO:0000256" key="6">
    <source>
        <dbReference type="PIRSR" id="PIRSR600760-2"/>
    </source>
</evidence>
<keyword evidence="3 6" id="KW-0479">Metal-binding</keyword>
<dbReference type="InterPro" id="IPR000760">
    <property type="entry name" value="Inositol_monophosphatase-like"/>
</dbReference>
<feature type="binding site" evidence="6">
    <location>
        <position position="27"/>
    </location>
    <ligand>
        <name>Mg(2+)</name>
        <dbReference type="ChEBI" id="CHEBI:18420"/>
        <label>1</label>
        <note>catalytic</note>
    </ligand>
</feature>
<evidence type="ECO:0000256" key="2">
    <source>
        <dbReference type="ARBA" id="ARBA00001946"/>
    </source>
</evidence>
<evidence type="ECO:0000256" key="1">
    <source>
        <dbReference type="ARBA" id="ARBA00001033"/>
    </source>
</evidence>
<dbReference type="Proteomes" id="UP000229362">
    <property type="component" value="Unassembled WGS sequence"/>
</dbReference>
<evidence type="ECO:0000313" key="9">
    <source>
        <dbReference type="Proteomes" id="UP000229362"/>
    </source>
</evidence>
<keyword evidence="5 6" id="KW-0460">Magnesium</keyword>
<protein>
    <recommendedName>
        <fullName evidence="7">Inositol-1-monophosphatase</fullName>
        <ecNumber evidence="7">3.1.3.25</ecNumber>
    </recommendedName>
</protein>
<accession>A0A2M6W095</accession>
<comment type="catalytic activity">
    <reaction evidence="1 7">
        <text>a myo-inositol phosphate + H2O = myo-inositol + phosphate</text>
        <dbReference type="Rhea" id="RHEA:24056"/>
        <dbReference type="ChEBI" id="CHEBI:15377"/>
        <dbReference type="ChEBI" id="CHEBI:17268"/>
        <dbReference type="ChEBI" id="CHEBI:43474"/>
        <dbReference type="ChEBI" id="CHEBI:84139"/>
        <dbReference type="EC" id="3.1.3.25"/>
    </reaction>
</comment>
<dbReference type="PANTHER" id="PTHR20854">
    <property type="entry name" value="INOSITOL MONOPHOSPHATASE"/>
    <property type="match status" value="1"/>
</dbReference>
<dbReference type="Gene3D" id="3.30.540.10">
    <property type="entry name" value="Fructose-1,6-Bisphosphatase, subunit A, domain 1"/>
    <property type="match status" value="1"/>
</dbReference>
<dbReference type="PROSITE" id="PS00629">
    <property type="entry name" value="IMP_1"/>
    <property type="match status" value="1"/>
</dbReference>
<name>A0A2M6W095_9BACT</name>
<reference evidence="9" key="1">
    <citation type="submission" date="2017-09" db="EMBL/GenBank/DDBJ databases">
        <title>Depth-based differentiation of microbial function through sediment-hosted aquifers and enrichment of novel symbionts in the deep terrestrial subsurface.</title>
        <authorList>
            <person name="Probst A.J."/>
            <person name="Ladd B."/>
            <person name="Jarett J.K."/>
            <person name="Geller-Mcgrath D.E."/>
            <person name="Sieber C.M.K."/>
            <person name="Emerson J.B."/>
            <person name="Anantharaman K."/>
            <person name="Thomas B.C."/>
            <person name="Malmstrom R."/>
            <person name="Stieglmeier M."/>
            <person name="Klingl A."/>
            <person name="Woyke T."/>
            <person name="Ryan C.M."/>
            <person name="Banfield J.F."/>
        </authorList>
    </citation>
    <scope>NUCLEOTIDE SEQUENCE [LARGE SCALE GENOMIC DNA]</scope>
</reference>
<feature type="binding site" evidence="6">
    <location>
        <position position="26"/>
    </location>
    <ligand>
        <name>Mg(2+)</name>
        <dbReference type="ChEBI" id="CHEBI:18420"/>
        <label>1</label>
        <note>catalytic</note>
    </ligand>
</feature>
<evidence type="ECO:0000256" key="4">
    <source>
        <dbReference type="ARBA" id="ARBA00022801"/>
    </source>
</evidence>
<feature type="binding site" evidence="6">
    <location>
        <position position="24"/>
    </location>
    <ligand>
        <name>Mg(2+)</name>
        <dbReference type="ChEBI" id="CHEBI:18420"/>
        <label>1</label>
        <note>catalytic</note>
    </ligand>
</feature>
<keyword evidence="4 7" id="KW-0378">Hydrolase</keyword>
<dbReference type="PANTHER" id="PTHR20854:SF4">
    <property type="entry name" value="INOSITOL-1-MONOPHOSPHATASE-RELATED"/>
    <property type="match status" value="1"/>
</dbReference>
<sequence length="201" mass="22308">YESFGNKKHAYKHYQEIPWCWVVDPLDGTNNFLSGLEYYGVCIALTHFGKPVLGVVHQPATGFTYYACEGQGAFKIVPGKKPKKMTAVGKKLPNAMLATGFATEKGKVFDREFALFKNLMGKSRGIRRMGSAALDLCYVAEGIFDGFWETGLAPWDVAASGLICKESGVEVTDYRGTDFHPFQETIVAARKPLYFDLIKLV</sequence>
<organism evidence="8 9">
    <name type="scientific">Candidatus Magasanikbacteria bacterium CG10_big_fil_rev_8_21_14_0_10_43_6</name>
    <dbReference type="NCBI Taxonomy" id="1974650"/>
    <lineage>
        <taxon>Bacteria</taxon>
        <taxon>Candidatus Magasanikiibacteriota</taxon>
    </lineage>
</organism>
<evidence type="ECO:0000256" key="3">
    <source>
        <dbReference type="ARBA" id="ARBA00022723"/>
    </source>
</evidence>
<dbReference type="InterPro" id="IPR033942">
    <property type="entry name" value="IMPase"/>
</dbReference>
<dbReference type="GO" id="GO:0007165">
    <property type="term" value="P:signal transduction"/>
    <property type="evidence" value="ECO:0007669"/>
    <property type="project" value="TreeGrafter"/>
</dbReference>
<dbReference type="InterPro" id="IPR020583">
    <property type="entry name" value="Inositol_monoP_metal-BS"/>
</dbReference>
<dbReference type="Pfam" id="PF00459">
    <property type="entry name" value="Inositol_P"/>
    <property type="match status" value="1"/>
</dbReference>
<dbReference type="AlphaFoldDB" id="A0A2M6W095"/>
<dbReference type="Gene3D" id="3.40.190.80">
    <property type="match status" value="1"/>
</dbReference>
<dbReference type="EC" id="3.1.3.25" evidence="7"/>
<proteinExistence type="inferred from homology"/>
<dbReference type="GO" id="GO:0006020">
    <property type="term" value="P:inositol metabolic process"/>
    <property type="evidence" value="ECO:0007669"/>
    <property type="project" value="TreeGrafter"/>
</dbReference>
<dbReference type="GO" id="GO:0046872">
    <property type="term" value="F:metal ion binding"/>
    <property type="evidence" value="ECO:0007669"/>
    <property type="project" value="UniProtKB-KW"/>
</dbReference>
<evidence type="ECO:0000256" key="7">
    <source>
        <dbReference type="RuleBase" id="RU364068"/>
    </source>
</evidence>
<dbReference type="CDD" id="cd01639">
    <property type="entry name" value="IMPase"/>
    <property type="match status" value="1"/>
</dbReference>
<comment type="caution">
    <text evidence="8">The sequence shown here is derived from an EMBL/GenBank/DDBJ whole genome shotgun (WGS) entry which is preliminary data.</text>
</comment>
<dbReference type="SUPFAM" id="SSF56655">
    <property type="entry name" value="Carbohydrate phosphatase"/>
    <property type="match status" value="1"/>
</dbReference>
<dbReference type="PRINTS" id="PR01959">
    <property type="entry name" value="SBIMPHPHTASE"/>
</dbReference>
<evidence type="ECO:0000313" key="8">
    <source>
        <dbReference type="EMBL" id="PIT86237.1"/>
    </source>
</evidence>